<dbReference type="Pfam" id="PF03190">
    <property type="entry name" value="Thioredox_DsbH"/>
    <property type="match status" value="1"/>
</dbReference>
<dbReference type="EMBL" id="UPPP01000059">
    <property type="protein sequence ID" value="VBB05775.1"/>
    <property type="molecule type" value="Genomic_DNA"/>
</dbReference>
<dbReference type="CDD" id="cd02955">
    <property type="entry name" value="SSP411"/>
    <property type="match status" value="1"/>
</dbReference>
<dbReference type="Proteomes" id="UP000277811">
    <property type="component" value="Unassembled WGS sequence"/>
</dbReference>
<dbReference type="PIRSF" id="PIRSF006402">
    <property type="entry name" value="UCP006402_thioredoxin"/>
    <property type="match status" value="1"/>
</dbReference>
<keyword evidence="2" id="KW-0378">Hydrolase</keyword>
<gene>
    <name evidence="2" type="ORF">LUCI_0986</name>
</gene>
<dbReference type="GO" id="GO:0016798">
    <property type="term" value="F:hydrolase activity, acting on glycosyl bonds"/>
    <property type="evidence" value="ECO:0007669"/>
    <property type="project" value="UniProtKB-KW"/>
</dbReference>
<organism evidence="2 3">
    <name type="scientific">Lucifera butyrica</name>
    <dbReference type="NCBI Taxonomy" id="1351585"/>
    <lineage>
        <taxon>Bacteria</taxon>
        <taxon>Bacillati</taxon>
        <taxon>Bacillota</taxon>
        <taxon>Negativicutes</taxon>
        <taxon>Veillonellales</taxon>
        <taxon>Veillonellaceae</taxon>
        <taxon>Lucifera</taxon>
    </lineage>
</organism>
<accession>A0A498R3Q5</accession>
<dbReference type="InterPro" id="IPR008928">
    <property type="entry name" value="6-hairpin_glycosidase_sf"/>
</dbReference>
<dbReference type="InterPro" id="IPR012341">
    <property type="entry name" value="6hp_glycosidase-like_sf"/>
</dbReference>
<feature type="domain" description="Spermatogenesis-associated protein 20-like TRX" evidence="1">
    <location>
        <begin position="6"/>
        <end position="166"/>
    </location>
</feature>
<keyword evidence="2" id="KW-0326">Glycosidase</keyword>
<dbReference type="Gene3D" id="1.50.10.10">
    <property type="match status" value="1"/>
</dbReference>
<dbReference type="SUPFAM" id="SSF48208">
    <property type="entry name" value="Six-hairpin glycosidases"/>
    <property type="match status" value="1"/>
</dbReference>
<dbReference type="SUPFAM" id="SSF52833">
    <property type="entry name" value="Thioredoxin-like"/>
    <property type="match status" value="1"/>
</dbReference>
<dbReference type="PANTHER" id="PTHR42899:SF1">
    <property type="entry name" value="SPERMATOGENESIS-ASSOCIATED PROTEIN 20"/>
    <property type="match status" value="1"/>
</dbReference>
<dbReference type="InterPro" id="IPR036249">
    <property type="entry name" value="Thioredoxin-like_sf"/>
</dbReference>
<dbReference type="InterPro" id="IPR004879">
    <property type="entry name" value="Ssp411-like_TRX"/>
</dbReference>
<evidence type="ECO:0000313" key="2">
    <source>
        <dbReference type="EMBL" id="VBB05775.1"/>
    </source>
</evidence>
<dbReference type="RefSeq" id="WP_122626750.1">
    <property type="nucleotide sequence ID" value="NZ_UPPP01000059.1"/>
</dbReference>
<protein>
    <submittedName>
        <fullName evidence="2">Six-hairpin glycosidase</fullName>
    </submittedName>
</protein>
<proteinExistence type="predicted"/>
<name>A0A498R3Q5_9FIRM</name>
<dbReference type="PANTHER" id="PTHR42899">
    <property type="entry name" value="SPERMATOGENESIS-ASSOCIATED PROTEIN 20"/>
    <property type="match status" value="1"/>
</dbReference>
<dbReference type="GO" id="GO:0005975">
    <property type="term" value="P:carbohydrate metabolic process"/>
    <property type="evidence" value="ECO:0007669"/>
    <property type="project" value="InterPro"/>
</dbReference>
<evidence type="ECO:0000259" key="1">
    <source>
        <dbReference type="Pfam" id="PF03190"/>
    </source>
</evidence>
<reference evidence="2 3" key="1">
    <citation type="submission" date="2018-06" db="EMBL/GenBank/DDBJ databases">
        <authorList>
            <person name="Strepis N."/>
        </authorList>
    </citation>
    <scope>NUCLEOTIDE SEQUENCE [LARGE SCALE GENOMIC DNA]</scope>
    <source>
        <strain evidence="2">LUCI</strain>
    </source>
</reference>
<dbReference type="AlphaFoldDB" id="A0A498R3Q5"/>
<sequence length="687" mass="77395">MEKRPNQLIKEKSPYLLQHAYNPVDWHPWSGEAFEKAEKENKPIFLSIGYSTCHWCHVMERESFEDQAVAEILNQYYVAVKVDREERPDVDHIYMSVCQAMTGQGGWPLTVVMTPDKTPFFAGTYFPKISKWGRPGLVDILQAIHKQWMTNREDLIESGRQVAHAVRCNEAAVPAGALSTAMLDTAFRQLESDFDPVYGGFGGAPKFPLPHNLLFLLRYWYRTGRKSALSMVEKTLFSMHNGGIYDHLGFGFARYSTDAKWLVPHFEKMLYDNALLCYAFLEAYQATDNVLLSQVAEEILSYVLRDMTEGAGGFYSAQDADSEGVEGKFYVWTYEEILSVLGPEQGPVFAGFYGTAVQGNFEQGLNILNRIHNNLEEYAAKQGLSKEELQKTIAQGREKLFSVREKRIHPHKDDKILTAWNGLMIAALAKAGQVLDNPEYTEAAETALGFIWTRLRREDGRLLARFREGEAAYPAYLDDYAFLLWALLELYSATFAVKYIRQGMELSREMKRLFWDSQHGGFYFYGIDGEPLLSRPKEVYDGALPSGNSVAIWGLLKLARLTGDSETGELAEQSLAAFSGEVSRYPKAYSFYLLGLDYYLSPPRHIVIAGAAEEGTKAMLTALSRTYLPDTDILFNNSQLQDESGTALPLLNGKEALQGKATAYVCRDFACQAPVTDMNALLQSLED</sequence>
<dbReference type="OrthoDB" id="9762614at2"/>
<dbReference type="Gene3D" id="3.40.30.10">
    <property type="entry name" value="Glutaredoxin"/>
    <property type="match status" value="1"/>
</dbReference>
<keyword evidence="3" id="KW-1185">Reference proteome</keyword>
<evidence type="ECO:0000313" key="3">
    <source>
        <dbReference type="Proteomes" id="UP000277811"/>
    </source>
</evidence>
<dbReference type="InterPro" id="IPR024705">
    <property type="entry name" value="Ssp411"/>
</dbReference>